<dbReference type="KEGG" id="spue:AB5L97_05880"/>
<name>A0AB39L5T7_9MICC</name>
<protein>
    <submittedName>
        <fullName evidence="1">Uncharacterized protein</fullName>
    </submittedName>
</protein>
<proteinExistence type="predicted"/>
<organism evidence="1">
    <name type="scientific">Sinomonas puerhi</name>
    <dbReference type="NCBI Taxonomy" id="3238584"/>
    <lineage>
        <taxon>Bacteria</taxon>
        <taxon>Bacillati</taxon>
        <taxon>Actinomycetota</taxon>
        <taxon>Actinomycetes</taxon>
        <taxon>Micrococcales</taxon>
        <taxon>Micrococcaceae</taxon>
        <taxon>Sinomonas</taxon>
    </lineage>
</organism>
<dbReference type="AlphaFoldDB" id="A0AB39L5T7"/>
<dbReference type="RefSeq" id="WP_369046849.1">
    <property type="nucleotide sequence ID" value="NZ_CP163302.1"/>
</dbReference>
<gene>
    <name evidence="1" type="ORF">AB5L97_05880</name>
</gene>
<evidence type="ECO:0000313" key="1">
    <source>
        <dbReference type="EMBL" id="XDP46538.1"/>
    </source>
</evidence>
<reference evidence="1" key="1">
    <citation type="submission" date="2024-07" db="EMBL/GenBank/DDBJ databases">
        <authorList>
            <person name="fu j."/>
        </authorList>
    </citation>
    <scope>NUCLEOTIDE SEQUENCE</scope>
    <source>
        <strain evidence="1">P10A9</strain>
    </source>
</reference>
<dbReference type="EMBL" id="CP163302">
    <property type="protein sequence ID" value="XDP46538.1"/>
    <property type="molecule type" value="Genomic_DNA"/>
</dbReference>
<accession>A0AB39L5T7</accession>
<sequence>MQKLTMADLAAESVEMLPSRETLVLDWNTALIAASNTSVALNAGTWFSSANSTAVQLISVHQS</sequence>